<evidence type="ECO:0000313" key="2">
    <source>
        <dbReference type="EMBL" id="CAD9257428.1"/>
    </source>
</evidence>
<keyword evidence="1" id="KW-1133">Transmembrane helix</keyword>
<dbReference type="NCBIfam" id="TIGR00730">
    <property type="entry name" value="Rossman fold protein, TIGR00730 family"/>
    <property type="match status" value="1"/>
</dbReference>
<dbReference type="Pfam" id="PF03641">
    <property type="entry name" value="Lysine_decarbox"/>
    <property type="match status" value="1"/>
</dbReference>
<proteinExistence type="predicted"/>
<protein>
    <recommendedName>
        <fullName evidence="3">Cytokinin riboside 5'-monophosphate phosphoribohydrolase</fullName>
    </recommendedName>
</protein>
<dbReference type="AlphaFoldDB" id="A0A7S1XRH6"/>
<sequence>MAPLRICVYGSSSRQTPQEYYDAAYELGKHVAEKGDILVNGGGRYGTMGAMNIGCREAGGKIVAVIHERFVVDGGVEFKDVDEMIVCGGEDLQERKKLLIDNSDCILVMPGGLGTLDEFCEALCMRQLHFQKMPIAIVNVGGYYDHLVAHLHRCKETKLLHQEVKDLVYVADTAEDAIAWCRKEAAEVATGEVYVQKRLRPRFWIASLTALAVVEASIIGYLLSRRRS</sequence>
<gene>
    <name evidence="2" type="ORF">PPAR1163_LOCUS15800</name>
</gene>
<organism evidence="2">
    <name type="scientific">Phaeomonas parva</name>
    <dbReference type="NCBI Taxonomy" id="124430"/>
    <lineage>
        <taxon>Eukaryota</taxon>
        <taxon>Sar</taxon>
        <taxon>Stramenopiles</taxon>
        <taxon>Ochrophyta</taxon>
        <taxon>Pinguiophyceae</taxon>
        <taxon>Pinguiochrysidales</taxon>
        <taxon>Pinguiochrysidaceae</taxon>
        <taxon>Phaeomonas</taxon>
    </lineage>
</organism>
<evidence type="ECO:0000256" key="1">
    <source>
        <dbReference type="SAM" id="Phobius"/>
    </source>
</evidence>
<keyword evidence="1" id="KW-0472">Membrane</keyword>
<keyword evidence="1" id="KW-0812">Transmembrane</keyword>
<dbReference type="GO" id="GO:0009691">
    <property type="term" value="P:cytokinin biosynthetic process"/>
    <property type="evidence" value="ECO:0007669"/>
    <property type="project" value="InterPro"/>
</dbReference>
<dbReference type="PANTHER" id="PTHR31223">
    <property type="entry name" value="LOG FAMILY PROTEIN YJL055W"/>
    <property type="match status" value="1"/>
</dbReference>
<dbReference type="GO" id="GO:0016799">
    <property type="term" value="F:hydrolase activity, hydrolyzing N-glycosyl compounds"/>
    <property type="evidence" value="ECO:0007669"/>
    <property type="project" value="TreeGrafter"/>
</dbReference>
<dbReference type="InterPro" id="IPR005269">
    <property type="entry name" value="LOG"/>
</dbReference>
<dbReference type="EMBL" id="HBGJ01024679">
    <property type="protein sequence ID" value="CAD9257428.1"/>
    <property type="molecule type" value="Transcribed_RNA"/>
</dbReference>
<evidence type="ECO:0008006" key="3">
    <source>
        <dbReference type="Google" id="ProtNLM"/>
    </source>
</evidence>
<reference evidence="2" key="1">
    <citation type="submission" date="2021-01" db="EMBL/GenBank/DDBJ databases">
        <authorList>
            <person name="Corre E."/>
            <person name="Pelletier E."/>
            <person name="Niang G."/>
            <person name="Scheremetjew M."/>
            <person name="Finn R."/>
            <person name="Kale V."/>
            <person name="Holt S."/>
            <person name="Cochrane G."/>
            <person name="Meng A."/>
            <person name="Brown T."/>
            <person name="Cohen L."/>
        </authorList>
    </citation>
    <scope>NUCLEOTIDE SEQUENCE</scope>
    <source>
        <strain evidence="2">CCMP2877</strain>
    </source>
</reference>
<dbReference type="PANTHER" id="PTHR31223:SF70">
    <property type="entry name" value="LOG FAMILY PROTEIN YJL055W"/>
    <property type="match status" value="1"/>
</dbReference>
<dbReference type="SUPFAM" id="SSF102405">
    <property type="entry name" value="MCP/YpsA-like"/>
    <property type="match status" value="1"/>
</dbReference>
<name>A0A7S1XRH6_9STRA</name>
<feature type="transmembrane region" description="Helical" evidence="1">
    <location>
        <begin position="203"/>
        <end position="223"/>
    </location>
</feature>
<dbReference type="GO" id="GO:0005829">
    <property type="term" value="C:cytosol"/>
    <property type="evidence" value="ECO:0007669"/>
    <property type="project" value="TreeGrafter"/>
</dbReference>
<dbReference type="Gene3D" id="3.40.50.450">
    <property type="match status" value="1"/>
</dbReference>
<accession>A0A7S1XRH6</accession>
<dbReference type="InterPro" id="IPR031100">
    <property type="entry name" value="LOG_fam"/>
</dbReference>